<organism evidence="4 5">
    <name type="scientific">Saccharopolyspora montiporae</name>
    <dbReference type="NCBI Taxonomy" id="2781240"/>
    <lineage>
        <taxon>Bacteria</taxon>
        <taxon>Bacillati</taxon>
        <taxon>Actinomycetota</taxon>
        <taxon>Actinomycetes</taxon>
        <taxon>Pseudonocardiales</taxon>
        <taxon>Pseudonocardiaceae</taxon>
        <taxon>Saccharopolyspora</taxon>
    </lineage>
</organism>
<dbReference type="PANTHER" id="PTHR30055">
    <property type="entry name" value="HTH-TYPE TRANSCRIPTIONAL REGULATOR RUTR"/>
    <property type="match status" value="1"/>
</dbReference>
<dbReference type="Pfam" id="PF00440">
    <property type="entry name" value="TetR_N"/>
    <property type="match status" value="1"/>
</dbReference>
<sequence>MNPDQRRSQILQSARKLFGSRSYSSVHLADIAAETGVTRALINHYFGSKRELYLEVVRQMMVVPASVSENLPQTTVDERIAIYVDRWLDVVDRNREMWLAAIGSDPVGKDPDIEQIMLESDEIAADRLLEAAGLLDTTGGREKLRAAIRAYGSMLKAASREWLVRDTLTRVDLHLLLTQAVLHLLHTVYPALSEHEEPA</sequence>
<dbReference type="SUPFAM" id="SSF46689">
    <property type="entry name" value="Homeodomain-like"/>
    <property type="match status" value="1"/>
</dbReference>
<accession>A0A929B449</accession>
<comment type="caution">
    <text evidence="4">The sequence shown here is derived from an EMBL/GenBank/DDBJ whole genome shotgun (WGS) entry which is preliminary data.</text>
</comment>
<dbReference type="AlphaFoldDB" id="A0A929B449"/>
<evidence type="ECO:0000259" key="3">
    <source>
        <dbReference type="PROSITE" id="PS50977"/>
    </source>
</evidence>
<dbReference type="InterPro" id="IPR001647">
    <property type="entry name" value="HTH_TetR"/>
</dbReference>
<protein>
    <submittedName>
        <fullName evidence="4">TetR/AcrR family transcriptional regulator</fullName>
    </submittedName>
</protein>
<keyword evidence="1 2" id="KW-0238">DNA-binding</keyword>
<evidence type="ECO:0000313" key="5">
    <source>
        <dbReference type="Proteomes" id="UP000598360"/>
    </source>
</evidence>
<reference evidence="4" key="1">
    <citation type="submission" date="2020-10" db="EMBL/GenBank/DDBJ databases">
        <title>Diversity and distribution of actinomycetes associated with coral in the coast of Hainan.</title>
        <authorList>
            <person name="Li F."/>
        </authorList>
    </citation>
    <scope>NUCLEOTIDE SEQUENCE</scope>
    <source>
        <strain evidence="4">HNM0983</strain>
    </source>
</reference>
<keyword evidence="5" id="KW-1185">Reference proteome</keyword>
<dbReference type="PANTHER" id="PTHR30055:SF146">
    <property type="entry name" value="HTH-TYPE TRANSCRIPTIONAL DUAL REGULATOR CECR"/>
    <property type="match status" value="1"/>
</dbReference>
<gene>
    <name evidence="4" type="ORF">IQ251_00025</name>
</gene>
<dbReference type="PROSITE" id="PS50977">
    <property type="entry name" value="HTH_TETR_2"/>
    <property type="match status" value="1"/>
</dbReference>
<dbReference type="RefSeq" id="WP_228045846.1">
    <property type="nucleotide sequence ID" value="NZ_JADEYC010000001.1"/>
</dbReference>
<dbReference type="GO" id="GO:0003700">
    <property type="term" value="F:DNA-binding transcription factor activity"/>
    <property type="evidence" value="ECO:0007669"/>
    <property type="project" value="TreeGrafter"/>
</dbReference>
<name>A0A929B449_9PSEU</name>
<dbReference type="EMBL" id="JADEYC010000001">
    <property type="protein sequence ID" value="MBE9372827.1"/>
    <property type="molecule type" value="Genomic_DNA"/>
</dbReference>
<feature type="domain" description="HTH tetR-type" evidence="3">
    <location>
        <begin position="4"/>
        <end position="64"/>
    </location>
</feature>
<feature type="DNA-binding region" description="H-T-H motif" evidence="2">
    <location>
        <begin position="27"/>
        <end position="46"/>
    </location>
</feature>
<evidence type="ECO:0000313" key="4">
    <source>
        <dbReference type="EMBL" id="MBE9372827.1"/>
    </source>
</evidence>
<evidence type="ECO:0000256" key="2">
    <source>
        <dbReference type="PROSITE-ProRule" id="PRU00335"/>
    </source>
</evidence>
<dbReference type="Gene3D" id="1.10.357.10">
    <property type="entry name" value="Tetracycline Repressor, domain 2"/>
    <property type="match status" value="1"/>
</dbReference>
<dbReference type="InterPro" id="IPR009057">
    <property type="entry name" value="Homeodomain-like_sf"/>
</dbReference>
<proteinExistence type="predicted"/>
<dbReference type="GO" id="GO:0000976">
    <property type="term" value="F:transcription cis-regulatory region binding"/>
    <property type="evidence" value="ECO:0007669"/>
    <property type="project" value="TreeGrafter"/>
</dbReference>
<dbReference type="Proteomes" id="UP000598360">
    <property type="component" value="Unassembled WGS sequence"/>
</dbReference>
<evidence type="ECO:0000256" key="1">
    <source>
        <dbReference type="ARBA" id="ARBA00023125"/>
    </source>
</evidence>
<dbReference type="PRINTS" id="PR00455">
    <property type="entry name" value="HTHTETR"/>
</dbReference>
<dbReference type="InterPro" id="IPR050109">
    <property type="entry name" value="HTH-type_TetR-like_transc_reg"/>
</dbReference>